<evidence type="ECO:0000313" key="1">
    <source>
        <dbReference type="EMBL" id="KAE9981461.1"/>
    </source>
</evidence>
<protein>
    <submittedName>
        <fullName evidence="2">Uncharacterized protein</fullName>
    </submittedName>
</protein>
<reference evidence="2 4" key="1">
    <citation type="submission" date="2019-07" db="EMBL/GenBank/DDBJ databases">
        <title>Venturia inaequalis Genome Resource.</title>
        <authorList>
            <person name="Lichtner F.J."/>
        </authorList>
    </citation>
    <scope>NUCLEOTIDE SEQUENCE [LARGE SCALE GENOMIC DNA]</scope>
    <source>
        <strain evidence="1 3">120213</strain>
        <strain evidence="2 4">DMI_063113</strain>
    </source>
</reference>
<proteinExistence type="predicted"/>
<name>A0A8H3ZEG3_VENIN</name>
<gene>
    <name evidence="2" type="ORF">EG327_002948</name>
    <name evidence="1" type="ORF">EG328_011612</name>
</gene>
<dbReference type="Proteomes" id="UP000490939">
    <property type="component" value="Unassembled WGS sequence"/>
</dbReference>
<keyword evidence="4" id="KW-1185">Reference proteome</keyword>
<evidence type="ECO:0000313" key="4">
    <source>
        <dbReference type="Proteomes" id="UP000490939"/>
    </source>
</evidence>
<dbReference type="EMBL" id="WNWR01000197">
    <property type="protein sequence ID" value="KAE9989246.1"/>
    <property type="molecule type" value="Genomic_DNA"/>
</dbReference>
<accession>A0A8H3ZEG3</accession>
<evidence type="ECO:0000313" key="2">
    <source>
        <dbReference type="EMBL" id="KAE9989246.1"/>
    </source>
</evidence>
<organism evidence="2 4">
    <name type="scientific">Venturia inaequalis</name>
    <name type="common">Apple scab fungus</name>
    <dbReference type="NCBI Taxonomy" id="5025"/>
    <lineage>
        <taxon>Eukaryota</taxon>
        <taxon>Fungi</taxon>
        <taxon>Dikarya</taxon>
        <taxon>Ascomycota</taxon>
        <taxon>Pezizomycotina</taxon>
        <taxon>Dothideomycetes</taxon>
        <taxon>Pleosporomycetidae</taxon>
        <taxon>Venturiales</taxon>
        <taxon>Venturiaceae</taxon>
        <taxon>Venturia</taxon>
    </lineage>
</organism>
<comment type="caution">
    <text evidence="2">The sequence shown here is derived from an EMBL/GenBank/DDBJ whole genome shotgun (WGS) entry which is preliminary data.</text>
</comment>
<dbReference type="AlphaFoldDB" id="A0A8H3ZEG3"/>
<evidence type="ECO:0000313" key="3">
    <source>
        <dbReference type="Proteomes" id="UP000447873"/>
    </source>
</evidence>
<dbReference type="EMBL" id="WNWS01000089">
    <property type="protein sequence ID" value="KAE9981461.1"/>
    <property type="molecule type" value="Genomic_DNA"/>
</dbReference>
<dbReference type="Proteomes" id="UP000447873">
    <property type="component" value="Unassembled WGS sequence"/>
</dbReference>
<sequence length="249" mass="27452">MDCAIQDVRRPRSRCRHPERGDIGLSRSARFEADDYSSAGKVIDEPLNLRRRASQTPCLHGGDAAIQGKDVQVSADKALLMLAEVHGEDSLRVNTARSDLIKLLNPNNEISSAGIEEFEVSIAASKTTVDKTATTQFLHSLKAKEYLLMIVSDADVLGTNFAAQKSYLRCYGVQDLPETFNSDSNLMKAHGLNGESEDVNGKRVLLVVQQLAIIAKGQKVTWRPVGGHFNAVRGSWMRMQYLIHTEGQD</sequence>